<accession>A0A5J4X4R5</accession>
<dbReference type="AlphaFoldDB" id="A0A5J4X4R5"/>
<name>A0A5J4X4R5_9EUKA</name>
<dbReference type="InterPro" id="IPR036397">
    <property type="entry name" value="RNaseH_sf"/>
</dbReference>
<dbReference type="OrthoDB" id="9996331at2759"/>
<dbReference type="Proteomes" id="UP000324800">
    <property type="component" value="Unassembled WGS sequence"/>
</dbReference>
<dbReference type="GO" id="GO:0003676">
    <property type="term" value="F:nucleic acid binding"/>
    <property type="evidence" value="ECO:0007669"/>
    <property type="project" value="InterPro"/>
</dbReference>
<evidence type="ECO:0000313" key="1">
    <source>
        <dbReference type="EMBL" id="KAA6401726.1"/>
    </source>
</evidence>
<comment type="caution">
    <text evidence="1">The sequence shown here is derived from an EMBL/GenBank/DDBJ whole genome shotgun (WGS) entry which is preliminary data.</text>
</comment>
<organism evidence="1 2">
    <name type="scientific">Streblomastix strix</name>
    <dbReference type="NCBI Taxonomy" id="222440"/>
    <lineage>
        <taxon>Eukaryota</taxon>
        <taxon>Metamonada</taxon>
        <taxon>Preaxostyla</taxon>
        <taxon>Oxymonadida</taxon>
        <taxon>Streblomastigidae</taxon>
        <taxon>Streblomastix</taxon>
    </lineage>
</organism>
<protein>
    <submittedName>
        <fullName evidence="1">Uncharacterized protein</fullName>
    </submittedName>
</protein>
<proteinExistence type="predicted"/>
<sequence length="184" mass="21590">MVRDKAVSQADREKIRVFRDDDHLSLEQINSKTRIPLRTIQNLISSGNYSQSSQKRGPKLKISRKGETRIKRYFRNHRKSGHRKVPDLLELDVSHSTMLRTMKRIKFSIEQLTEENSQKVPIVFTDEKKFRYDGPDGYNFYWQLAEDKKNNEMFSKDYNMYNGVMVHLAISDAGILSCDRITGK</sequence>
<dbReference type="Gene3D" id="3.30.420.10">
    <property type="entry name" value="Ribonuclease H-like superfamily/Ribonuclease H"/>
    <property type="match status" value="1"/>
</dbReference>
<evidence type="ECO:0000313" key="2">
    <source>
        <dbReference type="Proteomes" id="UP000324800"/>
    </source>
</evidence>
<feature type="non-terminal residue" evidence="1">
    <location>
        <position position="184"/>
    </location>
</feature>
<dbReference type="EMBL" id="SNRW01000343">
    <property type="protein sequence ID" value="KAA6401726.1"/>
    <property type="molecule type" value="Genomic_DNA"/>
</dbReference>
<reference evidence="1 2" key="1">
    <citation type="submission" date="2019-03" db="EMBL/GenBank/DDBJ databases">
        <title>Single cell metagenomics reveals metabolic interactions within the superorganism composed of flagellate Streblomastix strix and complex community of Bacteroidetes bacteria on its surface.</title>
        <authorList>
            <person name="Treitli S.C."/>
            <person name="Kolisko M."/>
            <person name="Husnik F."/>
            <person name="Keeling P."/>
            <person name="Hampl V."/>
        </authorList>
    </citation>
    <scope>NUCLEOTIDE SEQUENCE [LARGE SCALE GENOMIC DNA]</scope>
    <source>
        <strain evidence="1">ST1C</strain>
    </source>
</reference>
<gene>
    <name evidence="1" type="ORF">EZS28_002754</name>
</gene>